<dbReference type="RefSeq" id="XP_051609633.1">
    <property type="nucleotide sequence ID" value="XM_051751058.1"/>
</dbReference>
<feature type="transmembrane region" description="Helical" evidence="2">
    <location>
        <begin position="100"/>
        <end position="120"/>
    </location>
</feature>
<dbReference type="InterPro" id="IPR021460">
    <property type="entry name" value="DUF3112"/>
</dbReference>
<feature type="transmembrane region" description="Helical" evidence="2">
    <location>
        <begin position="353"/>
        <end position="372"/>
    </location>
</feature>
<keyword evidence="2" id="KW-1133">Transmembrane helix</keyword>
<comment type="caution">
    <text evidence="3">The sequence shown here is derived from an EMBL/GenBank/DDBJ whole genome shotgun (WGS) entry which is preliminary data.</text>
</comment>
<feature type="region of interest" description="Disordered" evidence="1">
    <location>
        <begin position="400"/>
        <end position="518"/>
    </location>
</feature>
<feature type="transmembrane region" description="Helical" evidence="2">
    <location>
        <begin position="172"/>
        <end position="197"/>
    </location>
</feature>
<feature type="transmembrane region" description="Helical" evidence="2">
    <location>
        <begin position="140"/>
        <end position="160"/>
    </location>
</feature>
<organism evidence="3 4">
    <name type="scientific">Candida theae</name>
    <dbReference type="NCBI Taxonomy" id="1198502"/>
    <lineage>
        <taxon>Eukaryota</taxon>
        <taxon>Fungi</taxon>
        <taxon>Dikarya</taxon>
        <taxon>Ascomycota</taxon>
        <taxon>Saccharomycotina</taxon>
        <taxon>Pichiomycetes</taxon>
        <taxon>Debaryomycetaceae</taxon>
        <taxon>Candida/Lodderomyces clade</taxon>
        <taxon>Candida</taxon>
    </lineage>
</organism>
<dbReference type="GeneID" id="76149871"/>
<proteinExistence type="predicted"/>
<feature type="compositionally biased region" description="Basic and acidic residues" evidence="1">
    <location>
        <begin position="409"/>
        <end position="453"/>
    </location>
</feature>
<gene>
    <name evidence="3" type="ORF">KGF57_001812</name>
</gene>
<evidence type="ECO:0000313" key="4">
    <source>
        <dbReference type="Proteomes" id="UP001204833"/>
    </source>
</evidence>
<sequence>MVDSVYTPTTGLMSLLFTTSQNGAEVGTGIYPLLNSARNLLGPNIPKFLVDYNVGTQINLFGSYPTSDDFGPSLAFAILFAIAFIFHLIIFIINTSRGHYFYLSVIWMVYSIFKIIGFALRVQWSYDVTQIAVGLTSEVFLLVPSIVIVSANLILAQRLFTWRHPVGGSRNLFWSFMISTYCFVVILIAVTILASFVPYLRFLSHKSYRSWIHTVQFTSILVILYSLTSAALIGLSFWLPTKKDELRYTYQPWWIESFAPFYFVEKNAAQKAERGFMKRNSNHRHATRVIAATHHHYRSVKGLTNKRGTLKHNTSMGILIITTVLIFIAAICRAIVVFQARQHRFASPAENKYLMYVVWGVFELIVMILYIVGRIDLRFYRPDRLPLEVRRIVTAEQTYYPSSDEDEEGFHRDRPETYEKMRRDNIAHGYKNSESRMEPAHLYPERGDGRYDEESALEEDDAGTFDDDDVDSNEWDFTVPQTKTASTSSEDANEKHPPYPVSEKHARQSSDNESEFHF</sequence>
<name>A0AAD5FZH7_9ASCO</name>
<feature type="transmembrane region" description="Helical" evidence="2">
    <location>
        <begin position="316"/>
        <end position="341"/>
    </location>
</feature>
<dbReference type="Pfam" id="PF11309">
    <property type="entry name" value="DUF3112"/>
    <property type="match status" value="1"/>
</dbReference>
<feature type="transmembrane region" description="Helical" evidence="2">
    <location>
        <begin position="74"/>
        <end position="93"/>
    </location>
</feature>
<feature type="compositionally biased region" description="Acidic residues" evidence="1">
    <location>
        <begin position="454"/>
        <end position="474"/>
    </location>
</feature>
<feature type="compositionally biased region" description="Polar residues" evidence="1">
    <location>
        <begin position="479"/>
        <end position="490"/>
    </location>
</feature>
<keyword evidence="2" id="KW-0812">Transmembrane</keyword>
<protein>
    <submittedName>
        <fullName evidence="3">Uncharacterized protein</fullName>
    </submittedName>
</protein>
<accession>A0AAD5FZH7</accession>
<evidence type="ECO:0000313" key="3">
    <source>
        <dbReference type="EMBL" id="KAI5960880.1"/>
    </source>
</evidence>
<evidence type="ECO:0000256" key="1">
    <source>
        <dbReference type="SAM" id="MobiDB-lite"/>
    </source>
</evidence>
<feature type="compositionally biased region" description="Basic and acidic residues" evidence="1">
    <location>
        <begin position="492"/>
        <end position="518"/>
    </location>
</feature>
<evidence type="ECO:0000256" key="2">
    <source>
        <dbReference type="SAM" id="Phobius"/>
    </source>
</evidence>
<dbReference type="Proteomes" id="UP001204833">
    <property type="component" value="Unassembled WGS sequence"/>
</dbReference>
<dbReference type="EMBL" id="JAIHNG010000083">
    <property type="protein sequence ID" value="KAI5960880.1"/>
    <property type="molecule type" value="Genomic_DNA"/>
</dbReference>
<reference evidence="3 4" key="1">
    <citation type="journal article" date="2022" name="DNA Res.">
        <title>Genome analysis of five recently described species of the CUG-Ser clade uncovers Candida theae as a new hybrid lineage with pathogenic potential in the Candida parapsilosis species complex.</title>
        <authorList>
            <person name="Mixao V."/>
            <person name="Del Olmo V."/>
            <person name="Hegedusova E."/>
            <person name="Saus E."/>
            <person name="Pryszcz L."/>
            <person name="Cillingova A."/>
            <person name="Nosek J."/>
            <person name="Gabaldon T."/>
        </authorList>
    </citation>
    <scope>NUCLEOTIDE SEQUENCE [LARGE SCALE GENOMIC DNA]</scope>
    <source>
        <strain evidence="3 4">CBS 12239</strain>
    </source>
</reference>
<keyword evidence="4" id="KW-1185">Reference proteome</keyword>
<dbReference type="PANTHER" id="PTHR35184">
    <property type="entry name" value="YALI0C10208P"/>
    <property type="match status" value="1"/>
</dbReference>
<dbReference type="PANTHER" id="PTHR35184:SF1">
    <property type="entry name" value="INTEGRAL MEMBRANE PROTEIN"/>
    <property type="match status" value="1"/>
</dbReference>
<dbReference type="AlphaFoldDB" id="A0AAD5FZH7"/>
<keyword evidence="2" id="KW-0472">Membrane</keyword>
<feature type="transmembrane region" description="Helical" evidence="2">
    <location>
        <begin position="217"/>
        <end position="239"/>
    </location>
</feature>